<gene>
    <name evidence="8" type="ORF">Tco_1080053</name>
</gene>
<keyword evidence="3" id="KW-0540">Nuclease</keyword>
<dbReference type="PANTHER" id="PTHR34072:SF52">
    <property type="entry name" value="RIBONUCLEASE H"/>
    <property type="match status" value="1"/>
</dbReference>
<evidence type="ECO:0000256" key="5">
    <source>
        <dbReference type="ARBA" id="ARBA00022801"/>
    </source>
</evidence>
<keyword evidence="1" id="KW-0808">Transferase</keyword>
<comment type="caution">
    <text evidence="8">The sequence shown here is derived from an EMBL/GenBank/DDBJ whole genome shotgun (WGS) entry which is preliminary data.</text>
</comment>
<dbReference type="EMBL" id="BQNB010019996">
    <property type="protein sequence ID" value="GJT91208.1"/>
    <property type="molecule type" value="Genomic_DNA"/>
</dbReference>
<evidence type="ECO:0000259" key="7">
    <source>
        <dbReference type="Pfam" id="PF17917"/>
    </source>
</evidence>
<evidence type="ECO:0000256" key="3">
    <source>
        <dbReference type="ARBA" id="ARBA00022722"/>
    </source>
</evidence>
<accession>A0ABQ5HVK1</accession>
<keyword evidence="2" id="KW-0548">Nucleotidyltransferase</keyword>
<protein>
    <submittedName>
        <fullName evidence="8">Reverse transcriptase domain-containing protein</fullName>
    </submittedName>
</protein>
<dbReference type="InterPro" id="IPR043502">
    <property type="entry name" value="DNA/RNA_pol_sf"/>
</dbReference>
<dbReference type="PROSITE" id="PS51257">
    <property type="entry name" value="PROKAR_LIPOPROTEIN"/>
    <property type="match status" value="1"/>
</dbReference>
<keyword evidence="4" id="KW-0255">Endonuclease</keyword>
<evidence type="ECO:0000313" key="8">
    <source>
        <dbReference type="EMBL" id="GJT91208.1"/>
    </source>
</evidence>
<evidence type="ECO:0000256" key="1">
    <source>
        <dbReference type="ARBA" id="ARBA00022679"/>
    </source>
</evidence>
<dbReference type="Gene3D" id="3.30.70.270">
    <property type="match status" value="1"/>
</dbReference>
<dbReference type="InterPro" id="IPR041373">
    <property type="entry name" value="RT_RNaseH"/>
</dbReference>
<dbReference type="Proteomes" id="UP001151760">
    <property type="component" value="Unassembled WGS sequence"/>
</dbReference>
<proteinExistence type="predicted"/>
<evidence type="ECO:0000313" key="9">
    <source>
        <dbReference type="Proteomes" id="UP001151760"/>
    </source>
</evidence>
<dbReference type="PANTHER" id="PTHR34072">
    <property type="entry name" value="ENZYMATIC POLYPROTEIN-RELATED"/>
    <property type="match status" value="1"/>
</dbReference>
<evidence type="ECO:0000256" key="6">
    <source>
        <dbReference type="ARBA" id="ARBA00022918"/>
    </source>
</evidence>
<name>A0ABQ5HVK1_9ASTR</name>
<reference evidence="8" key="1">
    <citation type="journal article" date="2022" name="Int. J. Mol. Sci.">
        <title>Draft Genome of Tanacetum Coccineum: Genomic Comparison of Closely Related Tanacetum-Family Plants.</title>
        <authorList>
            <person name="Yamashiro T."/>
            <person name="Shiraishi A."/>
            <person name="Nakayama K."/>
            <person name="Satake H."/>
        </authorList>
    </citation>
    <scope>NUCLEOTIDE SEQUENCE</scope>
</reference>
<dbReference type="Pfam" id="PF17917">
    <property type="entry name" value="RT_RNaseH"/>
    <property type="match status" value="1"/>
</dbReference>
<dbReference type="InterPro" id="IPR043128">
    <property type="entry name" value="Rev_trsase/Diguanyl_cyclase"/>
</dbReference>
<keyword evidence="9" id="KW-1185">Reference proteome</keyword>
<reference evidence="8" key="2">
    <citation type="submission" date="2022-01" db="EMBL/GenBank/DDBJ databases">
        <authorList>
            <person name="Yamashiro T."/>
            <person name="Shiraishi A."/>
            <person name="Satake H."/>
            <person name="Nakayama K."/>
        </authorList>
    </citation>
    <scope>NUCLEOTIDE SEQUENCE</scope>
</reference>
<dbReference type="GO" id="GO:0003964">
    <property type="term" value="F:RNA-directed DNA polymerase activity"/>
    <property type="evidence" value="ECO:0007669"/>
    <property type="project" value="UniProtKB-KW"/>
</dbReference>
<sequence>MRQLMSDKAKEKKQEEIVLMPGATAGCKSLPIVGTSELEELSRNSRKSRTKVSFDQVFQLWGSTTREEHEEHLGLVFELLKKERLDGIHVDPSKIEAVKNWESPRTPSEVCSFLGLAGYYRRFIENFFKIAKPLTVFTHKTLPDGPKDFVVLCDAFGLGLGCVLMQRGKVVAYASRQLKIYEKNFTTHDLELCAVVFALKI</sequence>
<keyword evidence="5" id="KW-0378">Hydrolase</keyword>
<organism evidence="8 9">
    <name type="scientific">Tanacetum coccineum</name>
    <dbReference type="NCBI Taxonomy" id="301880"/>
    <lineage>
        <taxon>Eukaryota</taxon>
        <taxon>Viridiplantae</taxon>
        <taxon>Streptophyta</taxon>
        <taxon>Embryophyta</taxon>
        <taxon>Tracheophyta</taxon>
        <taxon>Spermatophyta</taxon>
        <taxon>Magnoliopsida</taxon>
        <taxon>eudicotyledons</taxon>
        <taxon>Gunneridae</taxon>
        <taxon>Pentapetalae</taxon>
        <taxon>asterids</taxon>
        <taxon>campanulids</taxon>
        <taxon>Asterales</taxon>
        <taxon>Asteraceae</taxon>
        <taxon>Asteroideae</taxon>
        <taxon>Anthemideae</taxon>
        <taxon>Anthemidinae</taxon>
        <taxon>Tanacetum</taxon>
    </lineage>
</organism>
<evidence type="ECO:0000256" key="4">
    <source>
        <dbReference type="ARBA" id="ARBA00022759"/>
    </source>
</evidence>
<keyword evidence="6 8" id="KW-0695">RNA-directed DNA polymerase</keyword>
<feature type="domain" description="Reverse transcriptase RNase H-like" evidence="7">
    <location>
        <begin position="147"/>
        <end position="200"/>
    </location>
</feature>
<evidence type="ECO:0000256" key="2">
    <source>
        <dbReference type="ARBA" id="ARBA00022695"/>
    </source>
</evidence>
<dbReference type="SUPFAM" id="SSF56672">
    <property type="entry name" value="DNA/RNA polymerases"/>
    <property type="match status" value="1"/>
</dbReference>